<dbReference type="Proteomes" id="UP001201980">
    <property type="component" value="Unassembled WGS sequence"/>
</dbReference>
<feature type="domain" description="DUF7605" evidence="4">
    <location>
        <begin position="733"/>
        <end position="896"/>
    </location>
</feature>
<evidence type="ECO:0000256" key="2">
    <source>
        <dbReference type="SAM" id="MobiDB-lite"/>
    </source>
</evidence>
<evidence type="ECO:0000259" key="4">
    <source>
        <dbReference type="Pfam" id="PF24564"/>
    </source>
</evidence>
<feature type="coiled-coil region" evidence="1">
    <location>
        <begin position="359"/>
        <end position="400"/>
    </location>
</feature>
<evidence type="ECO:0000313" key="6">
    <source>
        <dbReference type="Proteomes" id="UP001201980"/>
    </source>
</evidence>
<evidence type="ECO:0000256" key="1">
    <source>
        <dbReference type="SAM" id="Coils"/>
    </source>
</evidence>
<accession>A0AAD5WVC9</accession>
<dbReference type="InterPro" id="IPR056024">
    <property type="entry name" value="DUF7605"/>
</dbReference>
<reference evidence="5" key="1">
    <citation type="submission" date="2022-07" db="EMBL/GenBank/DDBJ databases">
        <title>Draft genome sequence of Zalerion maritima ATCC 34329, a (micro)plastics degrading marine fungus.</title>
        <authorList>
            <person name="Paco A."/>
            <person name="Goncalves M.F.M."/>
            <person name="Rocha-Santos T.A.P."/>
            <person name="Alves A."/>
        </authorList>
    </citation>
    <scope>NUCLEOTIDE SEQUENCE</scope>
    <source>
        <strain evidence="5">ATCC 34329</strain>
    </source>
</reference>
<dbReference type="Pfam" id="PF24564">
    <property type="entry name" value="DUF7605"/>
    <property type="match status" value="1"/>
</dbReference>
<dbReference type="AlphaFoldDB" id="A0AAD5WVC9"/>
<sequence length="1058" mass="118060">MPSSESILGGTSALEIYRSVFHTLEKLKSSESPAETKAGISVGIDVLKEVTTLLEQDLAHSDTAKWHQEATDLILQGRAPKSYITVLGATGSGKSSLINAILDEDSLALTNCYRSCTAAVTEFSWNASDDPAENYRAEVEMISSDELEEEIEGLLGDLRDSASQASGSEGDDGEFGNQVASESYDRLRAIYPSETKKSLVERGARKLVKQVQGSLNQTQIIKSPTRKQFSSLLKPYVAAGGLEEEMEFWPLVKKICVFLKADVLQAGVVLVDMPGTHDTNKARSAISSKHLEKSSQIWIVAPIARAATDNTAMDLLGRHFRRQLQMDGSLSQITLISSKTDDINPQEAAGNMRGVAKALATLDLKKQVEDNKKEKAQAENKELEIEGKAIRSQLENIKKHRLAWGRLQRRQKKGETLYIKDFDLHTTSEKKGAETKGSSVKKRKLHDGKAAAKDEHESFEDYLSSFASKDPLTPQQIAAQVMYFTNREGELQQTKAANGQKIKDKQNDVMRFLRSAQVIQLREKKRAAILGRNQVSREAVLKSFIEEVHMMDEEIGEEEDPDNINHSQGIRDYQKLKQELNIFCVSSRAYQKLSGRGKGDTGYAHYGYDDIKETEIPLLRKHAINSTESGRIQHAHRFFGELGILLQSLYMWSRADGSLLLAEDQKRAEQARLEEAKRDLGKTLGLYIHEMFAATSGVISSTIFKKQDRYSKKSAAEGTKVVEDWAQPGRKGGIYYSTFRALCRRCGVPGKAMQKKRNLNAELLEPLLGLIGKRWEEVFTETLPEMVHFLVQRSIRQLETFETVVGTTASEPRNRLMTLKFKAQVENAVDRVHSIGADLQATISEISKGANRQFEMALMTALKVPVYHACLHHTGEFQLCRGSYKIMKGIVHDHMEYHGHRVYSAAFQKVRRALNDAFPRAEQKALQAMEKVVKNLCQDYMTAITGSDVSAGSLPIRTQCRSLLDAVDGRFLMAVSQASNNAIAIEIKNDYASDEGMIEGDVESRLMDLDEDEDGDELSRQSSSPRFGMSSSFGDVENDDDDDDDDDVLFSPTFHSHQ</sequence>
<evidence type="ECO:0000259" key="3">
    <source>
        <dbReference type="Pfam" id="PF00350"/>
    </source>
</evidence>
<name>A0AAD5WVC9_9PEZI</name>
<feature type="domain" description="Dynamin N-terminal" evidence="3">
    <location>
        <begin position="84"/>
        <end position="314"/>
    </location>
</feature>
<dbReference type="Gene3D" id="3.40.50.300">
    <property type="entry name" value="P-loop containing nucleotide triphosphate hydrolases"/>
    <property type="match status" value="1"/>
</dbReference>
<dbReference type="Pfam" id="PF00350">
    <property type="entry name" value="Dynamin_N"/>
    <property type="match status" value="1"/>
</dbReference>
<evidence type="ECO:0000313" key="5">
    <source>
        <dbReference type="EMBL" id="KAJ2906227.1"/>
    </source>
</evidence>
<dbReference type="PANTHER" id="PTHR36681">
    <property type="entry name" value="NUCLEAR GTPASE, GERMINAL CENTER-ASSOCIATED, TANDEM DUPLICATE 3"/>
    <property type="match status" value="1"/>
</dbReference>
<feature type="compositionally biased region" description="Low complexity" evidence="2">
    <location>
        <begin position="1020"/>
        <end position="1034"/>
    </location>
</feature>
<keyword evidence="6" id="KW-1185">Reference proteome</keyword>
<feature type="compositionally biased region" description="Acidic residues" evidence="2">
    <location>
        <begin position="1036"/>
        <end position="1048"/>
    </location>
</feature>
<gene>
    <name evidence="5" type="ORF">MKZ38_002652</name>
</gene>
<feature type="region of interest" description="Disordered" evidence="2">
    <location>
        <begin position="428"/>
        <end position="453"/>
    </location>
</feature>
<dbReference type="InterPro" id="IPR045063">
    <property type="entry name" value="Dynamin_N"/>
</dbReference>
<feature type="region of interest" description="Disordered" evidence="2">
    <location>
        <begin position="1008"/>
        <end position="1058"/>
    </location>
</feature>
<dbReference type="SUPFAM" id="SSF52540">
    <property type="entry name" value="P-loop containing nucleoside triphosphate hydrolases"/>
    <property type="match status" value="1"/>
</dbReference>
<dbReference type="InterPro" id="IPR027417">
    <property type="entry name" value="P-loop_NTPase"/>
</dbReference>
<protein>
    <submittedName>
        <fullName evidence="5">Nuclear GTPase SLIP-GC</fullName>
    </submittedName>
</protein>
<proteinExistence type="predicted"/>
<keyword evidence="1" id="KW-0175">Coiled coil</keyword>
<organism evidence="5 6">
    <name type="scientific">Zalerion maritima</name>
    <dbReference type="NCBI Taxonomy" id="339359"/>
    <lineage>
        <taxon>Eukaryota</taxon>
        <taxon>Fungi</taxon>
        <taxon>Dikarya</taxon>
        <taxon>Ascomycota</taxon>
        <taxon>Pezizomycotina</taxon>
        <taxon>Sordariomycetes</taxon>
        <taxon>Lulworthiomycetidae</taxon>
        <taxon>Lulworthiales</taxon>
        <taxon>Lulworthiaceae</taxon>
        <taxon>Zalerion</taxon>
    </lineage>
</organism>
<comment type="caution">
    <text evidence="5">The sequence shown here is derived from an EMBL/GenBank/DDBJ whole genome shotgun (WGS) entry which is preliminary data.</text>
</comment>
<dbReference type="PANTHER" id="PTHR36681:SF3">
    <property type="entry name" value="NUCLEAR GTPASE, GERMINAL CENTER-ASSOCIATED, TANDEM DUPLICATE 3"/>
    <property type="match status" value="1"/>
</dbReference>
<dbReference type="EMBL" id="JAKWBI020000017">
    <property type="protein sequence ID" value="KAJ2906227.1"/>
    <property type="molecule type" value="Genomic_DNA"/>
</dbReference>